<dbReference type="InterPro" id="IPR032474">
    <property type="entry name" value="Argonaute_N"/>
</dbReference>
<dbReference type="AlphaFoldDB" id="A0A2P5XQT2"/>
<feature type="region of interest" description="Disordered" evidence="1">
    <location>
        <begin position="338"/>
        <end position="378"/>
    </location>
</feature>
<proteinExistence type="predicted"/>
<accession>A0A2P5XQT2</accession>
<sequence>MEESEEHHGSKECSAKTRAFKGINNSPHKHHYYQHHHPWLQYSGHYGFFNQNQFQSYSYYPSLLPLPPPIPLQLALPPPLSQNHTFQPKTHLQQLSISNTKFPVSSMTPAQEGLQWRKSLPSKASDGIKMRNATKEALVVARRPDSGGVEGPVISLLANHFLVKFDPSLKVYHYNVEISPNPSKEVARMIKQKLVESNSGLLCGAHPAYDGRKNFYSPVEFQNGKLEFFVSLPIPTANTGSPFGEWNGFQQKQNQLKVFRINIRAVSKFDGKDLSSYLSNESDDWIPLPQDYLHALDVVLRENTRTIAQTLRVDVLHSFIFSSGGSTNIEAKMLSGLRSNTTQSGQTSTANSSVKLKSPNRKRQTGGDPVSTQESVAN</sequence>
<dbReference type="EMBL" id="KZ664406">
    <property type="protein sequence ID" value="PPS05700.1"/>
    <property type="molecule type" value="Genomic_DNA"/>
</dbReference>
<name>A0A2P5XQT2_GOSBA</name>
<dbReference type="Proteomes" id="UP000239757">
    <property type="component" value="Unassembled WGS sequence"/>
</dbReference>
<evidence type="ECO:0000259" key="2">
    <source>
        <dbReference type="Pfam" id="PF16486"/>
    </source>
</evidence>
<evidence type="ECO:0000313" key="3">
    <source>
        <dbReference type="EMBL" id="PPS05700.1"/>
    </source>
</evidence>
<dbReference type="PANTHER" id="PTHR22891">
    <property type="entry name" value="EUKARYOTIC TRANSLATION INITIATION FACTOR 2C"/>
    <property type="match status" value="1"/>
</dbReference>
<dbReference type="Pfam" id="PF16486">
    <property type="entry name" value="ArgoN"/>
    <property type="match status" value="1"/>
</dbReference>
<organism evidence="3 4">
    <name type="scientific">Gossypium barbadense</name>
    <name type="common">Sea Island cotton</name>
    <name type="synonym">Hibiscus barbadensis</name>
    <dbReference type="NCBI Taxonomy" id="3634"/>
    <lineage>
        <taxon>Eukaryota</taxon>
        <taxon>Viridiplantae</taxon>
        <taxon>Streptophyta</taxon>
        <taxon>Embryophyta</taxon>
        <taxon>Tracheophyta</taxon>
        <taxon>Spermatophyta</taxon>
        <taxon>Magnoliopsida</taxon>
        <taxon>eudicotyledons</taxon>
        <taxon>Gunneridae</taxon>
        <taxon>Pentapetalae</taxon>
        <taxon>rosids</taxon>
        <taxon>malvids</taxon>
        <taxon>Malvales</taxon>
        <taxon>Malvaceae</taxon>
        <taxon>Malvoideae</taxon>
        <taxon>Gossypium</taxon>
    </lineage>
</organism>
<dbReference type="OrthoDB" id="1937614at2759"/>
<feature type="compositionally biased region" description="Polar residues" evidence="1">
    <location>
        <begin position="338"/>
        <end position="355"/>
    </location>
</feature>
<feature type="domain" description="Protein argonaute N-terminal" evidence="2">
    <location>
        <begin position="154"/>
        <end position="300"/>
    </location>
</feature>
<protein>
    <recommendedName>
        <fullName evidence="2">Protein argonaute N-terminal domain-containing protein</fullName>
    </recommendedName>
</protein>
<gene>
    <name evidence="3" type="ORF">GOBAR_AA14947</name>
</gene>
<reference evidence="3 4" key="1">
    <citation type="submission" date="2015-01" db="EMBL/GenBank/DDBJ databases">
        <title>Genome of allotetraploid Gossypium barbadense reveals genomic plasticity and fiber elongation in cotton evolution.</title>
        <authorList>
            <person name="Chen X."/>
            <person name="Liu X."/>
            <person name="Zhao B."/>
            <person name="Zheng H."/>
            <person name="Hu Y."/>
            <person name="Lu G."/>
            <person name="Yang C."/>
            <person name="Chen J."/>
            <person name="Shan C."/>
            <person name="Zhang L."/>
            <person name="Zhou Y."/>
            <person name="Wang L."/>
            <person name="Guo W."/>
            <person name="Bai Y."/>
            <person name="Ruan J."/>
            <person name="Shangguan X."/>
            <person name="Mao Y."/>
            <person name="Jiang J."/>
            <person name="Zhu Y."/>
            <person name="Lei J."/>
            <person name="Kang H."/>
            <person name="Chen S."/>
            <person name="He X."/>
            <person name="Wang R."/>
            <person name="Wang Y."/>
            <person name="Chen J."/>
            <person name="Wang L."/>
            <person name="Yu S."/>
            <person name="Wang B."/>
            <person name="Wei J."/>
            <person name="Song S."/>
            <person name="Lu X."/>
            <person name="Gao Z."/>
            <person name="Gu W."/>
            <person name="Deng X."/>
            <person name="Ma D."/>
            <person name="Wang S."/>
            <person name="Liang W."/>
            <person name="Fang L."/>
            <person name="Cai C."/>
            <person name="Zhu X."/>
            <person name="Zhou B."/>
            <person name="Zhang Y."/>
            <person name="Chen Z."/>
            <person name="Xu S."/>
            <person name="Zhu R."/>
            <person name="Wang S."/>
            <person name="Zhang T."/>
            <person name="Zhao G."/>
        </authorList>
    </citation>
    <scope>NUCLEOTIDE SEQUENCE [LARGE SCALE GENOMIC DNA]</scope>
    <source>
        <strain evidence="4">cv. Xinhai21</strain>
        <tissue evidence="3">Leaf</tissue>
    </source>
</reference>
<evidence type="ECO:0000256" key="1">
    <source>
        <dbReference type="SAM" id="MobiDB-lite"/>
    </source>
</evidence>
<evidence type="ECO:0000313" key="4">
    <source>
        <dbReference type="Proteomes" id="UP000239757"/>
    </source>
</evidence>